<dbReference type="AlphaFoldDB" id="A0A011NU96"/>
<accession>A0A011NU96</accession>
<proteinExistence type="inferred from homology"/>
<dbReference type="PATRIC" id="fig|1454004.3.peg.3194"/>
<evidence type="ECO:0000256" key="1">
    <source>
        <dbReference type="PROSITE-ProRule" id="PRU00285"/>
    </source>
</evidence>
<dbReference type="STRING" id="1454004.AW11_03097"/>
<dbReference type="Proteomes" id="UP000022141">
    <property type="component" value="Unassembled WGS sequence"/>
</dbReference>
<dbReference type="Pfam" id="PF00011">
    <property type="entry name" value="HSP20"/>
    <property type="match status" value="1"/>
</dbReference>
<dbReference type="PANTHER" id="PTHR11527">
    <property type="entry name" value="HEAT-SHOCK PROTEIN 20 FAMILY MEMBER"/>
    <property type="match status" value="1"/>
</dbReference>
<feature type="domain" description="SHSP" evidence="3">
    <location>
        <begin position="34"/>
        <end position="144"/>
    </location>
</feature>
<dbReference type="eggNOG" id="COG0071">
    <property type="taxonomic scope" value="Bacteria"/>
</dbReference>
<evidence type="ECO:0000259" key="3">
    <source>
        <dbReference type="PROSITE" id="PS01031"/>
    </source>
</evidence>
<evidence type="ECO:0000313" key="4">
    <source>
        <dbReference type="EMBL" id="EXI86318.1"/>
    </source>
</evidence>
<protein>
    <submittedName>
        <fullName evidence="4">Spore protein SP21</fullName>
    </submittedName>
</protein>
<name>A0A011NU96_ACCRE</name>
<comment type="caution">
    <text evidence="4">The sequence shown here is derived from an EMBL/GenBank/DDBJ whole genome shotgun (WGS) entry which is preliminary data.</text>
</comment>
<dbReference type="SUPFAM" id="SSF49764">
    <property type="entry name" value="HSP20-like chaperones"/>
    <property type="match status" value="1"/>
</dbReference>
<reference evidence="4" key="1">
    <citation type="submission" date="2014-02" db="EMBL/GenBank/DDBJ databases">
        <title>Expanding our view of genomic diversity in Candidatus Accumulibacter clades.</title>
        <authorList>
            <person name="Skennerton C.T."/>
            <person name="Barr J.J."/>
            <person name="Slater F.R."/>
            <person name="Bond P.L."/>
            <person name="Tyson G.W."/>
        </authorList>
    </citation>
    <scope>NUCLEOTIDE SEQUENCE [LARGE SCALE GENOMIC DNA]</scope>
</reference>
<dbReference type="Gene3D" id="2.60.40.790">
    <property type="match status" value="1"/>
</dbReference>
<dbReference type="PROSITE" id="PS01031">
    <property type="entry name" value="SHSP"/>
    <property type="match status" value="1"/>
</dbReference>
<comment type="similarity">
    <text evidence="1 2">Belongs to the small heat shock protein (HSP20) family.</text>
</comment>
<sequence>MMYRSLFPRDVLSELDRLQREMQQGLHLSPSIRGIARGGFPAMNVGGTAKSVEIYAFAPGIDPATLDVQIEKSVLTVAGERRLEPPGEKATVHIDERFAGRFRRVVTLPDDIDPNAVEAKYRDGVLRITIARKADAQPRRITIQ</sequence>
<organism evidence="4 5">
    <name type="scientific">Accumulibacter regalis</name>
    <dbReference type="NCBI Taxonomy" id="522306"/>
    <lineage>
        <taxon>Bacteria</taxon>
        <taxon>Pseudomonadati</taxon>
        <taxon>Pseudomonadota</taxon>
        <taxon>Betaproteobacteria</taxon>
        <taxon>Candidatus Accumulibacter</taxon>
    </lineage>
</organism>
<dbReference type="EMBL" id="JEMY01000044">
    <property type="protein sequence ID" value="EXI86318.1"/>
    <property type="molecule type" value="Genomic_DNA"/>
</dbReference>
<evidence type="ECO:0000313" key="5">
    <source>
        <dbReference type="Proteomes" id="UP000022141"/>
    </source>
</evidence>
<evidence type="ECO:0000256" key="2">
    <source>
        <dbReference type="RuleBase" id="RU003616"/>
    </source>
</evidence>
<gene>
    <name evidence="4" type="primary">hspA_2</name>
    <name evidence="4" type="ORF">AW11_03097</name>
</gene>
<dbReference type="InterPro" id="IPR002068">
    <property type="entry name" value="A-crystallin/Hsp20_dom"/>
</dbReference>
<dbReference type="CDD" id="cd06464">
    <property type="entry name" value="ACD_sHsps-like"/>
    <property type="match status" value="1"/>
</dbReference>
<dbReference type="InterPro" id="IPR031107">
    <property type="entry name" value="Small_HSP"/>
</dbReference>
<dbReference type="InterPro" id="IPR008978">
    <property type="entry name" value="HSP20-like_chaperone"/>
</dbReference>
<keyword evidence="5" id="KW-1185">Reference proteome</keyword>